<evidence type="ECO:0000259" key="11">
    <source>
        <dbReference type="PROSITE" id="PS50089"/>
    </source>
</evidence>
<dbReference type="PROSITE" id="PS50157">
    <property type="entry name" value="ZINC_FINGER_C2H2_2"/>
    <property type="match status" value="8"/>
</dbReference>
<evidence type="ECO:0000256" key="5">
    <source>
        <dbReference type="ARBA" id="ARBA00022833"/>
    </source>
</evidence>
<dbReference type="PROSITE" id="PS00028">
    <property type="entry name" value="ZINC_FINGER_C2H2_1"/>
    <property type="match status" value="7"/>
</dbReference>
<comment type="caution">
    <text evidence="13">The sequence shown here is derived from an EMBL/GenBank/DDBJ whole genome shotgun (WGS) entry which is preliminary data.</text>
</comment>
<feature type="domain" description="C2H2-type" evidence="12">
    <location>
        <begin position="357"/>
        <end position="384"/>
    </location>
</feature>
<dbReference type="FunFam" id="3.30.160.60:FF:001732">
    <property type="entry name" value="Zgc:162936"/>
    <property type="match status" value="1"/>
</dbReference>
<dbReference type="PANTHER" id="PTHR47772:SF13">
    <property type="entry name" value="GASTRULA ZINC FINGER PROTEIN XLCGF49.1-LIKE-RELATED"/>
    <property type="match status" value="1"/>
</dbReference>
<dbReference type="InterPro" id="IPR013087">
    <property type="entry name" value="Znf_C2H2_type"/>
</dbReference>
<evidence type="ECO:0000256" key="7">
    <source>
        <dbReference type="ARBA" id="ARBA00023125"/>
    </source>
</evidence>
<keyword evidence="3" id="KW-0677">Repeat</keyword>
<feature type="domain" description="C2H2-type" evidence="12">
    <location>
        <begin position="217"/>
        <end position="244"/>
    </location>
</feature>
<evidence type="ECO:0000256" key="8">
    <source>
        <dbReference type="ARBA" id="ARBA00023163"/>
    </source>
</evidence>
<evidence type="ECO:0000313" key="13">
    <source>
        <dbReference type="EMBL" id="KAK2586013.1"/>
    </source>
</evidence>
<keyword evidence="2" id="KW-0479">Metal-binding</keyword>
<organism evidence="13 14">
    <name type="scientific">Odynerus spinipes</name>
    <dbReference type="NCBI Taxonomy" id="1348599"/>
    <lineage>
        <taxon>Eukaryota</taxon>
        <taxon>Metazoa</taxon>
        <taxon>Ecdysozoa</taxon>
        <taxon>Arthropoda</taxon>
        <taxon>Hexapoda</taxon>
        <taxon>Insecta</taxon>
        <taxon>Pterygota</taxon>
        <taxon>Neoptera</taxon>
        <taxon>Endopterygota</taxon>
        <taxon>Hymenoptera</taxon>
        <taxon>Apocrita</taxon>
        <taxon>Aculeata</taxon>
        <taxon>Vespoidea</taxon>
        <taxon>Vespidae</taxon>
        <taxon>Eumeninae</taxon>
        <taxon>Odynerus</taxon>
    </lineage>
</organism>
<dbReference type="GO" id="GO:0008270">
    <property type="term" value="F:zinc ion binding"/>
    <property type="evidence" value="ECO:0007669"/>
    <property type="project" value="UniProtKB-KW"/>
</dbReference>
<keyword evidence="9" id="KW-0539">Nucleus</keyword>
<evidence type="ECO:0000256" key="6">
    <source>
        <dbReference type="ARBA" id="ARBA00023015"/>
    </source>
</evidence>
<evidence type="ECO:0000256" key="4">
    <source>
        <dbReference type="ARBA" id="ARBA00022771"/>
    </source>
</evidence>
<evidence type="ECO:0000313" key="14">
    <source>
        <dbReference type="Proteomes" id="UP001258017"/>
    </source>
</evidence>
<evidence type="ECO:0000256" key="9">
    <source>
        <dbReference type="ARBA" id="ARBA00023242"/>
    </source>
</evidence>
<dbReference type="GO" id="GO:0005694">
    <property type="term" value="C:chromosome"/>
    <property type="evidence" value="ECO:0007669"/>
    <property type="project" value="UniProtKB-ARBA"/>
</dbReference>
<protein>
    <submittedName>
        <fullName evidence="13">Uncharacterized protein</fullName>
    </submittedName>
</protein>
<dbReference type="FunFam" id="3.30.160.60:FF:000110">
    <property type="entry name" value="Zinc finger protein-like"/>
    <property type="match status" value="1"/>
</dbReference>
<dbReference type="EMBL" id="JAIFRP010000021">
    <property type="protein sequence ID" value="KAK2586013.1"/>
    <property type="molecule type" value="Genomic_DNA"/>
</dbReference>
<evidence type="ECO:0000256" key="3">
    <source>
        <dbReference type="ARBA" id="ARBA00022737"/>
    </source>
</evidence>
<evidence type="ECO:0000259" key="12">
    <source>
        <dbReference type="PROSITE" id="PS50157"/>
    </source>
</evidence>
<proteinExistence type="predicted"/>
<name>A0AAD9RV56_9HYME</name>
<dbReference type="PROSITE" id="PS50089">
    <property type="entry name" value="ZF_RING_2"/>
    <property type="match status" value="1"/>
</dbReference>
<feature type="domain" description="C2H2-type" evidence="12">
    <location>
        <begin position="273"/>
        <end position="300"/>
    </location>
</feature>
<dbReference type="SMART" id="SM00355">
    <property type="entry name" value="ZnF_C2H2"/>
    <property type="match status" value="8"/>
</dbReference>
<dbReference type="FunFam" id="3.30.160.60:FF:000325">
    <property type="entry name" value="ZFP90 zinc finger protein"/>
    <property type="match status" value="1"/>
</dbReference>
<keyword evidence="4 10" id="KW-0863">Zinc-finger</keyword>
<evidence type="ECO:0000256" key="10">
    <source>
        <dbReference type="PROSITE-ProRule" id="PRU00042"/>
    </source>
</evidence>
<sequence>MSEECPNCRQLTNTSDSRLIKDSCGHSKCRMCLLYEEQGCKTCRDLAQTNGNLVQLTNDDHANTESSIIGDEIILPLELVINKNSKVLENINFIKSTNNSEFIHKDTFDSEKEIYKLPTVDSNNDKNSTKVYIPTKIESCNRSSNVQVHLNNENDLVSQLDSSYTVATSMVTTVNVKDMKLKLEPIESFDKELLKDIHLKSPNRSHISIVPGTPERYKCNACGKIFRNKKSKCYHDACVTGIKPYQCTLCDRSFVKRSHFEYHERVHSGYRPYKCNICEKAFPQQNKLNRHMHSHNKEKQFTCPKCKKKYNKQEDLKNHLNSHNNSVVYTCKTCGKSFCILANMKRHMRTHTNERPYACDQCSKSFKDKSLLIRHKRTHQKDRPFSCAHCNRVFLSKSELRRHLTVHSDDKPFSCEFCQTVFRRKDNLNRHIRHHHTENSIIEMDKSQKLTEDKNKKICKTKQINSKKHKQKGKKIQKLIPDVILKSPNKVSIGVMNSHEQINSRLDSMGNITPVIRTTTELSNAVPVINGPICIRKPEDKAENHKKTFTYTEPIPLAEAVVINRRIEEKLYPQNTARHSYFLCNYLNHSDKQQYTVTPSSRTNQCTKANYSNHHSSTSELTTLDRSNFVYRTVESSNLNFVKSAVIQHQSCEEESGKCDNVKAHQITTYKATNDFVVGIIDLKDCSSTDSKQEKQPIQQEQTNCVSTIKKTYSTSA</sequence>
<evidence type="ECO:0000256" key="2">
    <source>
        <dbReference type="ARBA" id="ARBA00022723"/>
    </source>
</evidence>
<dbReference type="Gene3D" id="3.30.160.60">
    <property type="entry name" value="Classic Zinc Finger"/>
    <property type="match status" value="7"/>
</dbReference>
<comment type="subcellular location">
    <subcellularLocation>
        <location evidence="1">Nucleus</location>
    </subcellularLocation>
</comment>
<dbReference type="FunFam" id="3.30.160.60:FF:000145">
    <property type="entry name" value="Zinc finger protein 574"/>
    <property type="match status" value="1"/>
</dbReference>
<dbReference type="SUPFAM" id="SSF57850">
    <property type="entry name" value="RING/U-box"/>
    <property type="match status" value="1"/>
</dbReference>
<dbReference type="InterPro" id="IPR036236">
    <property type="entry name" value="Znf_C2H2_sf"/>
</dbReference>
<dbReference type="Pfam" id="PF00096">
    <property type="entry name" value="zf-C2H2"/>
    <property type="match status" value="7"/>
</dbReference>
<accession>A0AAD9RV56</accession>
<dbReference type="InterPro" id="IPR001841">
    <property type="entry name" value="Znf_RING"/>
</dbReference>
<feature type="domain" description="C2H2-type" evidence="12">
    <location>
        <begin position="245"/>
        <end position="272"/>
    </location>
</feature>
<dbReference type="Proteomes" id="UP001258017">
    <property type="component" value="Unassembled WGS sequence"/>
</dbReference>
<dbReference type="GO" id="GO:0043565">
    <property type="term" value="F:sequence-specific DNA binding"/>
    <property type="evidence" value="ECO:0007669"/>
    <property type="project" value="UniProtKB-ARBA"/>
</dbReference>
<gene>
    <name evidence="13" type="ORF">KPH14_010581</name>
</gene>
<feature type="domain" description="RING-type" evidence="11">
    <location>
        <begin position="5"/>
        <end position="44"/>
    </location>
</feature>
<dbReference type="GO" id="GO:0005634">
    <property type="term" value="C:nucleus"/>
    <property type="evidence" value="ECO:0007669"/>
    <property type="project" value="UniProtKB-SubCell"/>
</dbReference>
<keyword evidence="7" id="KW-0238">DNA-binding</keyword>
<keyword evidence="8" id="KW-0804">Transcription</keyword>
<dbReference type="GO" id="GO:0045893">
    <property type="term" value="P:positive regulation of DNA-templated transcription"/>
    <property type="evidence" value="ECO:0007669"/>
    <property type="project" value="UniProtKB-ARBA"/>
</dbReference>
<keyword evidence="14" id="KW-1185">Reference proteome</keyword>
<dbReference type="PANTHER" id="PTHR47772">
    <property type="entry name" value="ZINC FINGER PROTEIN 200"/>
    <property type="match status" value="1"/>
</dbReference>
<dbReference type="FunFam" id="3.30.160.60:FF:000100">
    <property type="entry name" value="Zinc finger 45-like"/>
    <property type="match status" value="1"/>
</dbReference>
<feature type="domain" description="C2H2-type" evidence="12">
    <location>
        <begin position="329"/>
        <end position="356"/>
    </location>
</feature>
<reference evidence="13" key="2">
    <citation type="journal article" date="2023" name="Commun. Biol.">
        <title>Intrasexual cuticular hydrocarbon dimorphism in a wasp sheds light on hydrocarbon biosynthesis genes in Hymenoptera.</title>
        <authorList>
            <person name="Moris V.C."/>
            <person name="Podsiadlowski L."/>
            <person name="Martin S."/>
            <person name="Oeyen J.P."/>
            <person name="Donath A."/>
            <person name="Petersen M."/>
            <person name="Wilbrandt J."/>
            <person name="Misof B."/>
            <person name="Liedtke D."/>
            <person name="Thamm M."/>
            <person name="Scheiner R."/>
            <person name="Schmitt T."/>
            <person name="Niehuis O."/>
        </authorList>
    </citation>
    <scope>NUCLEOTIDE SEQUENCE</scope>
    <source>
        <strain evidence="13">GBR_01_08_01A</strain>
    </source>
</reference>
<dbReference type="SUPFAM" id="SSF57667">
    <property type="entry name" value="beta-beta-alpha zinc fingers"/>
    <property type="match status" value="4"/>
</dbReference>
<keyword evidence="6" id="KW-0805">Transcription regulation</keyword>
<dbReference type="AlphaFoldDB" id="A0AAD9RV56"/>
<dbReference type="InterPro" id="IPR050636">
    <property type="entry name" value="C2H2-ZF_domain-containing"/>
</dbReference>
<evidence type="ECO:0000256" key="1">
    <source>
        <dbReference type="ARBA" id="ARBA00004123"/>
    </source>
</evidence>
<feature type="domain" description="C2H2-type" evidence="12">
    <location>
        <begin position="413"/>
        <end position="440"/>
    </location>
</feature>
<reference evidence="13" key="1">
    <citation type="submission" date="2021-08" db="EMBL/GenBank/DDBJ databases">
        <authorList>
            <person name="Misof B."/>
            <person name="Oliver O."/>
            <person name="Podsiadlowski L."/>
            <person name="Donath A."/>
            <person name="Peters R."/>
            <person name="Mayer C."/>
            <person name="Rust J."/>
            <person name="Gunkel S."/>
            <person name="Lesny P."/>
            <person name="Martin S."/>
            <person name="Oeyen J.P."/>
            <person name="Petersen M."/>
            <person name="Panagiotis P."/>
            <person name="Wilbrandt J."/>
            <person name="Tanja T."/>
        </authorList>
    </citation>
    <scope>NUCLEOTIDE SEQUENCE</scope>
    <source>
        <strain evidence="13">GBR_01_08_01A</strain>
        <tissue evidence="13">Thorax + abdomen</tissue>
    </source>
</reference>
<keyword evidence="5" id="KW-0862">Zinc</keyword>
<feature type="domain" description="C2H2-type" evidence="12">
    <location>
        <begin position="385"/>
        <end position="412"/>
    </location>
</feature>
<feature type="domain" description="C2H2-type" evidence="12">
    <location>
        <begin position="301"/>
        <end position="328"/>
    </location>
</feature>